<reference evidence="1" key="1">
    <citation type="submission" date="2018-05" db="EMBL/GenBank/DDBJ databases">
        <authorList>
            <person name="Lanie J.A."/>
            <person name="Ng W.-L."/>
            <person name="Kazmierczak K.M."/>
            <person name="Andrzejewski T.M."/>
            <person name="Davidsen T.M."/>
            <person name="Wayne K.J."/>
            <person name="Tettelin H."/>
            <person name="Glass J.I."/>
            <person name="Rusch D."/>
            <person name="Podicherti R."/>
            <person name="Tsui H.-C.T."/>
            <person name="Winkler M.E."/>
        </authorList>
    </citation>
    <scope>NUCLEOTIDE SEQUENCE</scope>
</reference>
<evidence type="ECO:0000313" key="1">
    <source>
        <dbReference type="EMBL" id="SVE60179.1"/>
    </source>
</evidence>
<dbReference type="EMBL" id="UINC01228741">
    <property type="protein sequence ID" value="SVE60179.1"/>
    <property type="molecule type" value="Genomic_DNA"/>
</dbReference>
<proteinExistence type="predicted"/>
<protein>
    <submittedName>
        <fullName evidence="1">Uncharacterized protein</fullName>
    </submittedName>
</protein>
<organism evidence="1">
    <name type="scientific">marine metagenome</name>
    <dbReference type="NCBI Taxonomy" id="408172"/>
    <lineage>
        <taxon>unclassified sequences</taxon>
        <taxon>metagenomes</taxon>
        <taxon>ecological metagenomes</taxon>
    </lineage>
</organism>
<feature type="non-terminal residue" evidence="1">
    <location>
        <position position="76"/>
    </location>
</feature>
<gene>
    <name evidence="1" type="ORF">METZ01_LOCUS513033</name>
</gene>
<name>A0A383EU52_9ZZZZ</name>
<accession>A0A383EU52</accession>
<sequence>MTAYWIVFSLAGLGALSPIQLSRGIRLLAFVGFSIVVVCLVGSREQIGGDWENYIEQYSRISEEGLSRALKQRNVG</sequence>
<dbReference type="AlphaFoldDB" id="A0A383EU52"/>